<dbReference type="Proteomes" id="UP000319342">
    <property type="component" value="Chromosome"/>
</dbReference>
<protein>
    <submittedName>
        <fullName evidence="2">Uncharacterized protein</fullName>
    </submittedName>
</protein>
<organism evidence="2 3">
    <name type="scientific">Rohdeia mirabilis</name>
    <dbReference type="NCBI Taxonomy" id="2528008"/>
    <lineage>
        <taxon>Bacteria</taxon>
        <taxon>Pseudomonadati</taxon>
        <taxon>Planctomycetota</taxon>
        <taxon>Planctomycetia</taxon>
        <taxon>Planctomycetia incertae sedis</taxon>
        <taxon>Rohdeia</taxon>
    </lineage>
</organism>
<dbReference type="EMBL" id="CP036290">
    <property type="protein sequence ID" value="QDU83156.1"/>
    <property type="molecule type" value="Genomic_DNA"/>
</dbReference>
<feature type="compositionally biased region" description="Low complexity" evidence="1">
    <location>
        <begin position="64"/>
        <end position="73"/>
    </location>
</feature>
<name>A0A518CVA7_9BACT</name>
<evidence type="ECO:0000313" key="3">
    <source>
        <dbReference type="Proteomes" id="UP000319342"/>
    </source>
</evidence>
<gene>
    <name evidence="2" type="ORF">Pla163_02530</name>
</gene>
<reference evidence="2 3" key="1">
    <citation type="submission" date="2019-02" db="EMBL/GenBank/DDBJ databases">
        <title>Deep-cultivation of Planctomycetes and their phenomic and genomic characterization uncovers novel biology.</title>
        <authorList>
            <person name="Wiegand S."/>
            <person name="Jogler M."/>
            <person name="Boedeker C."/>
            <person name="Pinto D."/>
            <person name="Vollmers J."/>
            <person name="Rivas-Marin E."/>
            <person name="Kohn T."/>
            <person name="Peeters S.H."/>
            <person name="Heuer A."/>
            <person name="Rast P."/>
            <person name="Oberbeckmann S."/>
            <person name="Bunk B."/>
            <person name="Jeske O."/>
            <person name="Meyerdierks A."/>
            <person name="Storesund J.E."/>
            <person name="Kallscheuer N."/>
            <person name="Luecker S."/>
            <person name="Lage O.M."/>
            <person name="Pohl T."/>
            <person name="Merkel B.J."/>
            <person name="Hornburger P."/>
            <person name="Mueller R.-W."/>
            <person name="Bruemmer F."/>
            <person name="Labrenz M."/>
            <person name="Spormann A.M."/>
            <person name="Op den Camp H."/>
            <person name="Overmann J."/>
            <person name="Amann R."/>
            <person name="Jetten M.S.M."/>
            <person name="Mascher T."/>
            <person name="Medema M.H."/>
            <person name="Devos D.P."/>
            <person name="Kaster A.-K."/>
            <person name="Ovreas L."/>
            <person name="Rohde M."/>
            <person name="Galperin M.Y."/>
            <person name="Jogler C."/>
        </authorList>
    </citation>
    <scope>NUCLEOTIDE SEQUENCE [LARGE SCALE GENOMIC DNA]</scope>
    <source>
        <strain evidence="2 3">Pla163</strain>
    </source>
</reference>
<accession>A0A518CVA7</accession>
<dbReference type="OrthoDB" id="298827at2"/>
<evidence type="ECO:0000313" key="2">
    <source>
        <dbReference type="EMBL" id="QDU83156.1"/>
    </source>
</evidence>
<sequence>MNSQRWTLALALLVAIGALVWVFSGPAEGDGDAFARTETEQSEEAAPEASAPVAPLADDEREAVTAPPTDDVADVAPPVEHVVVPDPRADGVPTRRVDGTVVVSDSAGVEHFTESGTGAAMVWIGNTGTLEKLAIEDGRWFLDVPLEARLGFQDFVLGGRTARLDAEAPRAIPDHGRVTVNARWVDAAVLRVLAVDTGLELEGVEVREIENDVAYPDLPRSPGASGEVLFAAAASPVELPTTRRPFQPAKAVLRVRAPGYAWGAITVDLLAGGQHDIVLERAGGLDVALVGDASGATLRVEVPYEEWIRGTPVFARVDDATRQLLLENANGQRGPLIREQALGDEREIAIDSIPPGDYDVRVEFGAATAEPVLLGLARALVPEGGRGSVAVTIEPPPEVVLVPLRGEVVVPPEWGLGAGFILNLELLDEPAPGRSAHSHPDVRFPADANGVYPFDAGAVEPGRYVAYVHFHMLAVELVVGPEGAIDARIEFPPPARVRIEARDAAGATGPEAGLTTIIWHSLGSWNTDSITRAQADVDLETGLFEFFAPPGRIEVGPVGSAWESGPQQFDVVAGVNAFTLDVRRGLGFRLVLMDGETAVPMGTFAAFVQAVRVDAEGTSNGTYVTARGTEFSVPAPGTYAVQVPQIAGFRPLAVQEIQIGAGEFVERVVQLVRE</sequence>
<dbReference type="AlphaFoldDB" id="A0A518CVA7"/>
<keyword evidence="3" id="KW-1185">Reference proteome</keyword>
<proteinExistence type="predicted"/>
<feature type="region of interest" description="Disordered" evidence="1">
    <location>
        <begin position="40"/>
        <end position="73"/>
    </location>
</feature>
<dbReference type="RefSeq" id="WP_145182358.1">
    <property type="nucleotide sequence ID" value="NZ_CP036290.1"/>
</dbReference>
<evidence type="ECO:0000256" key="1">
    <source>
        <dbReference type="SAM" id="MobiDB-lite"/>
    </source>
</evidence>